<dbReference type="Pfam" id="PF01262">
    <property type="entry name" value="AlaDh_PNT_C"/>
    <property type="match status" value="1"/>
</dbReference>
<dbReference type="Gene3D" id="3.40.50.720">
    <property type="entry name" value="NAD(P)-binding Rossmann-like Domain"/>
    <property type="match status" value="2"/>
</dbReference>
<dbReference type="SUPFAM" id="SSF51735">
    <property type="entry name" value="NAD(P)-binding Rossmann-fold domains"/>
    <property type="match status" value="1"/>
</dbReference>
<accession>A0A8D5UH28</accession>
<dbReference type="InterPro" id="IPR014215">
    <property type="entry name" value="Dipicolinic_acid_synth_A"/>
</dbReference>
<dbReference type="AlphaFoldDB" id="A0A8D5UH28"/>
<evidence type="ECO:0000313" key="3">
    <source>
        <dbReference type="EMBL" id="BCU82043.1"/>
    </source>
</evidence>
<name>A0A8D5UH28_9BACL</name>
<dbReference type="EMBL" id="AP024601">
    <property type="protein sequence ID" value="BCU82043.1"/>
    <property type="molecule type" value="Genomic_DNA"/>
</dbReference>
<dbReference type="NCBIfam" id="TIGR02853">
    <property type="entry name" value="spore_dpaA"/>
    <property type="match status" value="1"/>
</dbReference>
<dbReference type="Proteomes" id="UP000677436">
    <property type="component" value="Chromosome"/>
</dbReference>
<protein>
    <submittedName>
        <fullName evidence="3">Dipicolinate synthase subunit A</fullName>
    </submittedName>
</protein>
<evidence type="ECO:0000313" key="4">
    <source>
        <dbReference type="Proteomes" id="UP000677436"/>
    </source>
</evidence>
<evidence type="ECO:0000259" key="2">
    <source>
        <dbReference type="Pfam" id="PF16924"/>
    </source>
</evidence>
<feature type="domain" description="Alanine dehydrogenase/pyridine nucleotide transhydrogenase NAD(H)-binding" evidence="1">
    <location>
        <begin position="151"/>
        <end position="286"/>
    </location>
</feature>
<dbReference type="KEGG" id="pabs:JIR001_18260"/>
<dbReference type="InterPro" id="IPR031629">
    <property type="entry name" value="DpaA_N"/>
</dbReference>
<feature type="domain" description="Dipicolinate synthase subunit A N-terminal" evidence="2">
    <location>
        <begin position="6"/>
        <end position="122"/>
    </location>
</feature>
<reference evidence="3" key="1">
    <citation type="journal article" date="2013" name="Int. J. Syst. Evol. Microbiol.">
        <title>Polycladomyces abyssicola gen. nov., sp. nov., a thermophilic filamentous bacterium isolated from hemipelagic sediment.</title>
        <authorList>
            <person name="Tsubouchi T."/>
            <person name="Shimane Y."/>
            <person name="Mori K."/>
            <person name="Usui K."/>
            <person name="Hiraki T."/>
            <person name="Tame A."/>
            <person name="Uematsu K."/>
            <person name="Maruyama T."/>
            <person name="Hatada Y."/>
        </authorList>
    </citation>
    <scope>NUCLEOTIDE SEQUENCE</scope>
    <source>
        <strain evidence="3">JIR-001</strain>
    </source>
</reference>
<dbReference type="InterPro" id="IPR007698">
    <property type="entry name" value="AlaDH/PNT_NAD(H)-bd"/>
</dbReference>
<organism evidence="3 4">
    <name type="scientific">Polycladomyces abyssicola</name>
    <dbReference type="NCBI Taxonomy" id="1125966"/>
    <lineage>
        <taxon>Bacteria</taxon>
        <taxon>Bacillati</taxon>
        <taxon>Bacillota</taxon>
        <taxon>Bacilli</taxon>
        <taxon>Bacillales</taxon>
        <taxon>Thermoactinomycetaceae</taxon>
        <taxon>Polycladomyces</taxon>
    </lineage>
</organism>
<proteinExistence type="predicted"/>
<dbReference type="NCBIfam" id="NF006162">
    <property type="entry name" value="PRK08306.1"/>
    <property type="match status" value="1"/>
</dbReference>
<dbReference type="Pfam" id="PF16924">
    <property type="entry name" value="DpaA_N"/>
    <property type="match status" value="1"/>
</dbReference>
<sequence>MLTGKHVAFLGGDARQLEVIKSCIELNATVSLIGFDNLQKPFSEANHRELTHELLETVDILVLPIVGTDEHGQVDSVFTSKKLVLTEEHIQSLHRNAIIYAGMAKPYLQNLCAAHGIRLIELLNRDDVAIYNSIPTVEGALMMAIQNTDFTIHGSKSMVLGLGRVGLTLARTLSALGANTRVGVRRSEHVARATEMGLQPFYLYDLARQVHDVDLLFNTIPSLVVTAQVIARMPHHAVIIDLASKPGGVDFGYADKRGIKAMLAPSLPGIVAPKTAGRILARTMTRLMMEDIGTEEVEI</sequence>
<gene>
    <name evidence="3" type="ORF">JIR001_18260</name>
</gene>
<evidence type="ECO:0000259" key="1">
    <source>
        <dbReference type="Pfam" id="PF01262"/>
    </source>
</evidence>
<dbReference type="InterPro" id="IPR036291">
    <property type="entry name" value="NAD(P)-bd_dom_sf"/>
</dbReference>
<reference evidence="3" key="2">
    <citation type="journal article" date="2021" name="Microbiol. Resour. Announc.">
        <title>Complete Genome Sequence of Polycladomyces abyssicola JIR-001T, Isolated from Hemipelagic Sediment in Deep Seawater.</title>
        <authorList>
            <person name="Tsubouchi T."/>
            <person name="Kaneko Y."/>
        </authorList>
    </citation>
    <scope>NUCLEOTIDE SEQUENCE</scope>
    <source>
        <strain evidence="3">JIR-001</strain>
    </source>
</reference>
<dbReference type="RefSeq" id="WP_212772434.1">
    <property type="nucleotide sequence ID" value="NZ_AP024601.1"/>
</dbReference>
<keyword evidence="4" id="KW-1185">Reference proteome</keyword>